<proteinExistence type="predicted"/>
<dbReference type="Gene3D" id="3.80.10.10">
    <property type="entry name" value="Ribonuclease Inhibitor"/>
    <property type="match status" value="1"/>
</dbReference>
<sequence length="56" mass="6170">MSYNGLKNLEGIVDGLSRLQKLKVLNLEGNNIMKSNLKSSGAVNLPLAYCSEIYRV</sequence>
<evidence type="ECO:0000313" key="1">
    <source>
        <dbReference type="EMBL" id="MBX34444.1"/>
    </source>
</evidence>
<dbReference type="EMBL" id="GGEC01053960">
    <property type="protein sequence ID" value="MBX34444.1"/>
    <property type="molecule type" value="Transcribed_RNA"/>
</dbReference>
<dbReference type="AlphaFoldDB" id="A0A2P2MW39"/>
<protein>
    <submittedName>
        <fullName evidence="1">Uncharacterized protein</fullName>
    </submittedName>
</protein>
<dbReference type="InterPro" id="IPR032675">
    <property type="entry name" value="LRR_dom_sf"/>
</dbReference>
<organism evidence="1">
    <name type="scientific">Rhizophora mucronata</name>
    <name type="common">Asiatic mangrove</name>
    <dbReference type="NCBI Taxonomy" id="61149"/>
    <lineage>
        <taxon>Eukaryota</taxon>
        <taxon>Viridiplantae</taxon>
        <taxon>Streptophyta</taxon>
        <taxon>Embryophyta</taxon>
        <taxon>Tracheophyta</taxon>
        <taxon>Spermatophyta</taxon>
        <taxon>Magnoliopsida</taxon>
        <taxon>eudicotyledons</taxon>
        <taxon>Gunneridae</taxon>
        <taxon>Pentapetalae</taxon>
        <taxon>rosids</taxon>
        <taxon>fabids</taxon>
        <taxon>Malpighiales</taxon>
        <taxon>Rhizophoraceae</taxon>
        <taxon>Rhizophora</taxon>
    </lineage>
</organism>
<name>A0A2P2MW39_RHIMU</name>
<reference evidence="1" key="1">
    <citation type="submission" date="2018-02" db="EMBL/GenBank/DDBJ databases">
        <title>Rhizophora mucronata_Transcriptome.</title>
        <authorList>
            <person name="Meera S.P."/>
            <person name="Sreeshan A."/>
            <person name="Augustine A."/>
        </authorList>
    </citation>
    <scope>NUCLEOTIDE SEQUENCE</scope>
    <source>
        <tissue evidence="1">Leaf</tissue>
    </source>
</reference>
<accession>A0A2P2MW39</accession>